<name>A0A840CKD1_9BACT</name>
<reference evidence="2 3" key="1">
    <citation type="submission" date="2020-08" db="EMBL/GenBank/DDBJ databases">
        <title>Genomic Encyclopedia of Type Strains, Phase IV (KMG-IV): sequencing the most valuable type-strain genomes for metagenomic binning, comparative biology and taxonomic classification.</title>
        <authorList>
            <person name="Goeker M."/>
        </authorList>
    </citation>
    <scope>NUCLEOTIDE SEQUENCE [LARGE SCALE GENOMIC DNA]</scope>
    <source>
        <strain evidence="2 3">DSM 104969</strain>
    </source>
</reference>
<evidence type="ECO:0000259" key="1">
    <source>
        <dbReference type="Pfam" id="PF11396"/>
    </source>
</evidence>
<feature type="domain" description="Putative beta-lactamase-inhibitor-like PepSY-like" evidence="1">
    <location>
        <begin position="60"/>
        <end position="142"/>
    </location>
</feature>
<accession>A0A840CKD1</accession>
<dbReference type="RefSeq" id="WP_183307419.1">
    <property type="nucleotide sequence ID" value="NZ_JACIEP010000008.1"/>
</dbReference>
<comment type="caution">
    <text evidence="2">The sequence shown here is derived from an EMBL/GenBank/DDBJ whole genome shotgun (WGS) entry which is preliminary data.</text>
</comment>
<dbReference type="EMBL" id="JACIEP010000008">
    <property type="protein sequence ID" value="MBB4036517.1"/>
    <property type="molecule type" value="Genomic_DNA"/>
</dbReference>
<dbReference type="Proteomes" id="UP000555103">
    <property type="component" value="Unassembled WGS sequence"/>
</dbReference>
<protein>
    <recommendedName>
        <fullName evidence="1">Putative beta-lactamase-inhibitor-like PepSY-like domain-containing protein</fullName>
    </recommendedName>
</protein>
<organism evidence="2 3">
    <name type="scientific">Dysgonomonas hofstadii</name>
    <dbReference type="NCBI Taxonomy" id="637886"/>
    <lineage>
        <taxon>Bacteria</taxon>
        <taxon>Pseudomonadati</taxon>
        <taxon>Bacteroidota</taxon>
        <taxon>Bacteroidia</taxon>
        <taxon>Bacteroidales</taxon>
        <taxon>Dysgonomonadaceae</taxon>
        <taxon>Dysgonomonas</taxon>
    </lineage>
</organism>
<evidence type="ECO:0000313" key="2">
    <source>
        <dbReference type="EMBL" id="MBB4036517.1"/>
    </source>
</evidence>
<dbReference type="Pfam" id="PF11396">
    <property type="entry name" value="PepSY_like"/>
    <property type="match status" value="1"/>
</dbReference>
<sequence length="146" mass="16989">MKKLIILFFGLIAIQSTIKAGDDKPINFAQLPEQSQLFIKKHFDEKSIALVKMESDFFEKSYEVIFTNGNKVDFDKKGLWKEVDCKYTELPVDIIPVQIKDYVSKNYPNIKISKIEKERGNRYEVELVNGLDLTFDSKFNLIDIDN</sequence>
<proteinExistence type="predicted"/>
<dbReference type="Gene3D" id="3.40.1420.30">
    <property type="match status" value="1"/>
</dbReference>
<evidence type="ECO:0000313" key="3">
    <source>
        <dbReference type="Proteomes" id="UP000555103"/>
    </source>
</evidence>
<dbReference type="AlphaFoldDB" id="A0A840CKD1"/>
<dbReference type="SUPFAM" id="SSF160574">
    <property type="entry name" value="BT0923-like"/>
    <property type="match status" value="1"/>
</dbReference>
<keyword evidence="3" id="KW-1185">Reference proteome</keyword>
<gene>
    <name evidence="2" type="ORF">GGR21_002423</name>
</gene>
<dbReference type="InterPro" id="IPR021533">
    <property type="entry name" value="PepSY-like"/>
</dbReference>